<sequence length="192" mass="21508">MTYAEPTEALPSMFKDWSNISLVQDTTGPHSLPELVDILSEGTPDSVRETYWDVTFKLDRSLSSFFLLTIPQLQQMQKNGGNALCISPADSPMFIMDLESMWTSPIDDNRISRFNNDTINRVQAEAAKKGLNNDYIYMNYASSYQSVISSYGAGNQKRLNSVAQFFDPSRFLKELQPVCFKLSGGAPLGSYT</sequence>
<evidence type="ECO:0008006" key="3">
    <source>
        <dbReference type="Google" id="ProtNLM"/>
    </source>
</evidence>
<proteinExistence type="predicted"/>
<organism evidence="1 2">
    <name type="scientific">Didymella heteroderae</name>
    <dbReference type="NCBI Taxonomy" id="1769908"/>
    <lineage>
        <taxon>Eukaryota</taxon>
        <taxon>Fungi</taxon>
        <taxon>Dikarya</taxon>
        <taxon>Ascomycota</taxon>
        <taxon>Pezizomycotina</taxon>
        <taxon>Dothideomycetes</taxon>
        <taxon>Pleosporomycetidae</taxon>
        <taxon>Pleosporales</taxon>
        <taxon>Pleosporineae</taxon>
        <taxon>Didymellaceae</taxon>
        <taxon>Didymella</taxon>
    </lineage>
</organism>
<evidence type="ECO:0000313" key="1">
    <source>
        <dbReference type="EMBL" id="KAF3029597.1"/>
    </source>
</evidence>
<accession>A0A9P5BU65</accession>
<protein>
    <recommendedName>
        <fullName evidence="3">Berberine/berberine-like domain-containing protein</fullName>
    </recommendedName>
</protein>
<dbReference type="EMBL" id="SWKV01000248">
    <property type="protein sequence ID" value="KAF3029597.1"/>
    <property type="molecule type" value="Genomic_DNA"/>
</dbReference>
<name>A0A9P5BU65_9PLEO</name>
<gene>
    <name evidence="1" type="ORF">E8E12_000208</name>
</gene>
<dbReference type="Proteomes" id="UP000758155">
    <property type="component" value="Unassembled WGS sequence"/>
</dbReference>
<evidence type="ECO:0000313" key="2">
    <source>
        <dbReference type="Proteomes" id="UP000758155"/>
    </source>
</evidence>
<dbReference type="AlphaFoldDB" id="A0A9P5BU65"/>
<comment type="caution">
    <text evidence="1">The sequence shown here is derived from an EMBL/GenBank/DDBJ whole genome shotgun (WGS) entry which is preliminary data.</text>
</comment>
<dbReference type="OrthoDB" id="2151789at2759"/>
<reference evidence="1" key="1">
    <citation type="submission" date="2019-04" db="EMBL/GenBank/DDBJ databases">
        <title>Sequencing of skin fungus with MAO and IRED activity.</title>
        <authorList>
            <person name="Marsaioli A.J."/>
            <person name="Bonatto J.M.C."/>
            <person name="Reis Junior O."/>
        </authorList>
    </citation>
    <scope>NUCLEOTIDE SEQUENCE</scope>
    <source>
        <strain evidence="1">28M1</strain>
    </source>
</reference>
<keyword evidence="2" id="KW-1185">Reference proteome</keyword>